<evidence type="ECO:0000256" key="1">
    <source>
        <dbReference type="SAM" id="Phobius"/>
    </source>
</evidence>
<dbReference type="EMBL" id="CP070619">
    <property type="protein sequence ID" value="QSE90767.1"/>
    <property type="molecule type" value="Genomic_DNA"/>
</dbReference>
<accession>A0A974W501</accession>
<keyword evidence="1" id="KW-0472">Membrane</keyword>
<protein>
    <submittedName>
        <fullName evidence="2">Uncharacterized protein</fullName>
    </submittedName>
</protein>
<gene>
    <name evidence="2" type="ORF">JWS13_20125</name>
</gene>
<reference evidence="2 3" key="1">
    <citation type="journal article" date="2021" name="Microbiol. Resour. Announc.">
        <title>Complete Genome Sequences of Two Rhodococcus sp. Strains with Large and Linear Chromosomes, Isolated from Apple Rhizosphere.</title>
        <authorList>
            <person name="Benning S."/>
            <person name="Brugnone N."/>
            <person name="Siani R."/>
            <person name="Kublik S."/>
            <person name="Schloter M."/>
            <person name="Rad V."/>
        </authorList>
    </citation>
    <scope>NUCLEOTIDE SEQUENCE [LARGE SCALE GENOMIC DNA]</scope>
    <source>
        <strain evidence="2 3">R79</strain>
    </source>
</reference>
<name>A0A974W501_9NOCA</name>
<dbReference type="Proteomes" id="UP000662986">
    <property type="component" value="Chromosome"/>
</dbReference>
<feature type="transmembrane region" description="Helical" evidence="1">
    <location>
        <begin position="29"/>
        <end position="51"/>
    </location>
</feature>
<reference evidence="2 3" key="2">
    <citation type="journal article" date="2022" name="Arch. Microbiol.">
        <title>Rhodococcus pseudokoreensis sp. nov. isolated from the rhizosphere of young M26 apple rootstocks.</title>
        <authorList>
            <person name="Kampfer P."/>
            <person name="Glaeser S.P."/>
            <person name="Blom J."/>
            <person name="Wolf J."/>
            <person name="Benning S."/>
            <person name="Schloter M."/>
            <person name="Neumann-Schaal M."/>
        </authorList>
    </citation>
    <scope>NUCLEOTIDE SEQUENCE [LARGE SCALE GENOMIC DNA]</scope>
    <source>
        <strain evidence="2 3">R79</strain>
    </source>
</reference>
<keyword evidence="1" id="KW-0812">Transmembrane</keyword>
<evidence type="ECO:0000313" key="3">
    <source>
        <dbReference type="Proteomes" id="UP000662986"/>
    </source>
</evidence>
<dbReference type="RefSeq" id="WP_206007189.1">
    <property type="nucleotide sequence ID" value="NZ_CP070619.1"/>
</dbReference>
<keyword evidence="3" id="KW-1185">Reference proteome</keyword>
<organism evidence="2 3">
    <name type="scientific">Rhodococcus pseudokoreensis</name>
    <dbReference type="NCBI Taxonomy" id="2811421"/>
    <lineage>
        <taxon>Bacteria</taxon>
        <taxon>Bacillati</taxon>
        <taxon>Actinomycetota</taxon>
        <taxon>Actinomycetes</taxon>
        <taxon>Mycobacteriales</taxon>
        <taxon>Nocardiaceae</taxon>
        <taxon>Rhodococcus</taxon>
    </lineage>
</organism>
<evidence type="ECO:0000313" key="2">
    <source>
        <dbReference type="EMBL" id="QSE90767.1"/>
    </source>
</evidence>
<proteinExistence type="predicted"/>
<keyword evidence="1" id="KW-1133">Transmembrane helix</keyword>
<sequence>MYIAGFVFLAIYAGFSVFSYWTPTILEGLGVTDLTTIGTLPAAGAVIGMIVKR</sequence>